<evidence type="ECO:0000313" key="2">
    <source>
        <dbReference type="Proteomes" id="UP000288805"/>
    </source>
</evidence>
<evidence type="ECO:0000313" key="1">
    <source>
        <dbReference type="EMBL" id="RVW27682.1"/>
    </source>
</evidence>
<dbReference type="AlphaFoldDB" id="A0A438CWW1"/>
<proteinExistence type="predicted"/>
<protein>
    <submittedName>
        <fullName evidence="1">Uncharacterized protein</fullName>
    </submittedName>
</protein>
<sequence>MDAWRGVERENVVMEREKCGEKENEKLGIEGERWTGEEWVGIQTWRVYMGMRVVMCMGKYGGLKGWVCVDECNHGGGHACMIPMHVGGWLWDSYGDEHGMVREMRQRSGYKEVMCGVYKGGGLGKISTSYAAGWNYMNAVLKIIA</sequence>
<organism evidence="1 2">
    <name type="scientific">Vitis vinifera</name>
    <name type="common">Grape</name>
    <dbReference type="NCBI Taxonomy" id="29760"/>
    <lineage>
        <taxon>Eukaryota</taxon>
        <taxon>Viridiplantae</taxon>
        <taxon>Streptophyta</taxon>
        <taxon>Embryophyta</taxon>
        <taxon>Tracheophyta</taxon>
        <taxon>Spermatophyta</taxon>
        <taxon>Magnoliopsida</taxon>
        <taxon>eudicotyledons</taxon>
        <taxon>Gunneridae</taxon>
        <taxon>Pentapetalae</taxon>
        <taxon>rosids</taxon>
        <taxon>Vitales</taxon>
        <taxon>Vitaceae</taxon>
        <taxon>Viteae</taxon>
        <taxon>Vitis</taxon>
    </lineage>
</organism>
<accession>A0A438CWW1</accession>
<dbReference type="EMBL" id="QGNW01001944">
    <property type="protein sequence ID" value="RVW27682.1"/>
    <property type="molecule type" value="Genomic_DNA"/>
</dbReference>
<comment type="caution">
    <text evidence="1">The sequence shown here is derived from an EMBL/GenBank/DDBJ whole genome shotgun (WGS) entry which is preliminary data.</text>
</comment>
<name>A0A438CWW1_VITVI</name>
<dbReference type="Proteomes" id="UP000288805">
    <property type="component" value="Unassembled WGS sequence"/>
</dbReference>
<gene>
    <name evidence="1" type="ORF">CK203_107542</name>
</gene>
<reference evidence="1 2" key="1">
    <citation type="journal article" date="2018" name="PLoS Genet.">
        <title>Population sequencing reveals clonal diversity and ancestral inbreeding in the grapevine cultivar Chardonnay.</title>
        <authorList>
            <person name="Roach M.J."/>
            <person name="Johnson D.L."/>
            <person name="Bohlmann J."/>
            <person name="van Vuuren H.J."/>
            <person name="Jones S.J."/>
            <person name="Pretorius I.S."/>
            <person name="Schmidt S.A."/>
            <person name="Borneman A.R."/>
        </authorList>
    </citation>
    <scope>NUCLEOTIDE SEQUENCE [LARGE SCALE GENOMIC DNA]</scope>
    <source>
        <strain evidence="2">cv. Chardonnay</strain>
        <tissue evidence="1">Leaf</tissue>
    </source>
</reference>